<accession>X1TF33</accession>
<dbReference type="InterPro" id="IPR003607">
    <property type="entry name" value="HD/PDEase_dom"/>
</dbReference>
<dbReference type="EMBL" id="BARW01007263">
    <property type="protein sequence ID" value="GAI86200.1"/>
    <property type="molecule type" value="Genomic_DNA"/>
</dbReference>
<dbReference type="CDD" id="cd00077">
    <property type="entry name" value="HDc"/>
    <property type="match status" value="1"/>
</dbReference>
<feature type="domain" description="HD-GYP" evidence="1">
    <location>
        <begin position="188"/>
        <end position="377"/>
    </location>
</feature>
<sequence length="377" mass="41815">VEDVTAELKAESRIKKKLHMISRETNFISKLDRQFICSEESSLEKVLKQSAEIAPTLIGADICNLRIVDSSGKILTSRASKGLSKRYVSKSAMEIGEGITGRVGLVKKPITVKDMLGRKDAKFPEFIKNEGLHSLISVPILLKNELLGTLTVYDKKIAAFTKGDSKLLMNFANHIAILIDNIKTHKKIFLSYINTIKSLVSAVEARDTYTRGHSEKVTKFAMDIAAGIGLPKDDKVMLAYCGRLHDIGKIAISDSILNKRGTLTVAEMAEIQLHPAKGVEILSNLKFLEKGMPAIKYHHERYDGKGYPEGLKGKDIPVLARIIGCADAFDAMTSDRAYRPKMNAKKALEELKVNRKKQFDPEVVTAFTSILKSRKLT</sequence>
<protein>
    <recommendedName>
        <fullName evidence="1">HD-GYP domain-containing protein</fullName>
    </recommendedName>
</protein>
<evidence type="ECO:0000259" key="1">
    <source>
        <dbReference type="PROSITE" id="PS51832"/>
    </source>
</evidence>
<name>X1TF33_9ZZZZ</name>
<dbReference type="Pfam" id="PF13185">
    <property type="entry name" value="GAF_2"/>
    <property type="match status" value="1"/>
</dbReference>
<feature type="non-terminal residue" evidence="2">
    <location>
        <position position="1"/>
    </location>
</feature>
<dbReference type="Gene3D" id="1.10.3210.10">
    <property type="entry name" value="Hypothetical protein af1432"/>
    <property type="match status" value="1"/>
</dbReference>
<dbReference type="PROSITE" id="PS51832">
    <property type="entry name" value="HD_GYP"/>
    <property type="match status" value="1"/>
</dbReference>
<dbReference type="SUPFAM" id="SSF55781">
    <property type="entry name" value="GAF domain-like"/>
    <property type="match status" value="1"/>
</dbReference>
<dbReference type="SMART" id="SM00471">
    <property type="entry name" value="HDc"/>
    <property type="match status" value="1"/>
</dbReference>
<dbReference type="SMART" id="SM00065">
    <property type="entry name" value="GAF"/>
    <property type="match status" value="1"/>
</dbReference>
<dbReference type="PANTHER" id="PTHR43155">
    <property type="entry name" value="CYCLIC DI-GMP PHOSPHODIESTERASE PA4108-RELATED"/>
    <property type="match status" value="1"/>
</dbReference>
<dbReference type="AlphaFoldDB" id="X1TF33"/>
<gene>
    <name evidence="2" type="ORF">S12H4_15157</name>
</gene>
<dbReference type="Gene3D" id="3.30.450.40">
    <property type="match status" value="1"/>
</dbReference>
<organism evidence="2">
    <name type="scientific">marine sediment metagenome</name>
    <dbReference type="NCBI Taxonomy" id="412755"/>
    <lineage>
        <taxon>unclassified sequences</taxon>
        <taxon>metagenomes</taxon>
        <taxon>ecological metagenomes</taxon>
    </lineage>
</organism>
<dbReference type="InterPro" id="IPR003018">
    <property type="entry name" value="GAF"/>
</dbReference>
<dbReference type="Pfam" id="PF13487">
    <property type="entry name" value="HD_5"/>
    <property type="match status" value="1"/>
</dbReference>
<dbReference type="PANTHER" id="PTHR43155:SF2">
    <property type="entry name" value="CYCLIC DI-GMP PHOSPHODIESTERASE PA4108"/>
    <property type="match status" value="1"/>
</dbReference>
<evidence type="ECO:0000313" key="2">
    <source>
        <dbReference type="EMBL" id="GAI86200.1"/>
    </source>
</evidence>
<dbReference type="InterPro" id="IPR029016">
    <property type="entry name" value="GAF-like_dom_sf"/>
</dbReference>
<comment type="caution">
    <text evidence="2">The sequence shown here is derived from an EMBL/GenBank/DDBJ whole genome shotgun (WGS) entry which is preliminary data.</text>
</comment>
<dbReference type="SUPFAM" id="SSF109604">
    <property type="entry name" value="HD-domain/PDEase-like"/>
    <property type="match status" value="1"/>
</dbReference>
<proteinExistence type="predicted"/>
<reference evidence="2" key="1">
    <citation type="journal article" date="2014" name="Front. Microbiol.">
        <title>High frequency of phylogenetically diverse reductive dehalogenase-homologous genes in deep subseafloor sedimentary metagenomes.</title>
        <authorList>
            <person name="Kawai M."/>
            <person name="Futagami T."/>
            <person name="Toyoda A."/>
            <person name="Takaki Y."/>
            <person name="Nishi S."/>
            <person name="Hori S."/>
            <person name="Arai W."/>
            <person name="Tsubouchi T."/>
            <person name="Morono Y."/>
            <person name="Uchiyama I."/>
            <person name="Ito T."/>
            <person name="Fujiyama A."/>
            <person name="Inagaki F."/>
            <person name="Takami H."/>
        </authorList>
    </citation>
    <scope>NUCLEOTIDE SEQUENCE</scope>
    <source>
        <strain evidence="2">Expedition CK06-06</strain>
    </source>
</reference>
<dbReference type="InterPro" id="IPR037522">
    <property type="entry name" value="HD_GYP_dom"/>
</dbReference>